<dbReference type="GO" id="GO:0046872">
    <property type="term" value="F:metal ion binding"/>
    <property type="evidence" value="ECO:0007669"/>
    <property type="project" value="UniProtKB-KW"/>
</dbReference>
<feature type="domain" description="TauD/TfdA-like" evidence="6">
    <location>
        <begin position="18"/>
        <end position="271"/>
    </location>
</feature>
<organism evidence="7 8">
    <name type="scientific">Tardibacter chloracetimidivorans</name>
    <dbReference type="NCBI Taxonomy" id="1921510"/>
    <lineage>
        <taxon>Bacteria</taxon>
        <taxon>Pseudomonadati</taxon>
        <taxon>Pseudomonadota</taxon>
        <taxon>Alphaproteobacteria</taxon>
        <taxon>Sphingomonadales</taxon>
        <taxon>Sphingomonadaceae</taxon>
        <taxon>Tardibacter</taxon>
    </lineage>
</organism>
<reference evidence="8" key="1">
    <citation type="submission" date="2016-11" db="EMBL/GenBank/DDBJ databases">
        <title>Complete Genome Sequence of alachlor-degrading Sphingomonas sp. strain JJ-A5.</title>
        <authorList>
            <person name="Lee H."/>
            <person name="Ka J.-O."/>
        </authorList>
    </citation>
    <scope>NUCLEOTIDE SEQUENCE [LARGE SCALE GENOMIC DNA]</scope>
    <source>
        <strain evidence="8">JJ-A5</strain>
    </source>
</reference>
<protein>
    <recommendedName>
        <fullName evidence="6">TauD/TfdA-like domain-containing protein</fullName>
    </recommendedName>
</protein>
<evidence type="ECO:0000313" key="7">
    <source>
        <dbReference type="EMBL" id="API58680.1"/>
    </source>
</evidence>
<dbReference type="InterPro" id="IPR042098">
    <property type="entry name" value="TauD-like_sf"/>
</dbReference>
<evidence type="ECO:0000256" key="4">
    <source>
        <dbReference type="ARBA" id="ARBA00023002"/>
    </source>
</evidence>
<gene>
    <name evidence="7" type="ORF">BSL82_04605</name>
</gene>
<dbReference type="GO" id="GO:0016706">
    <property type="term" value="F:2-oxoglutarate-dependent dioxygenase activity"/>
    <property type="evidence" value="ECO:0007669"/>
    <property type="project" value="UniProtKB-ARBA"/>
</dbReference>
<dbReference type="PANTHER" id="PTHR43779:SF3">
    <property type="entry name" value="(3R)-3-[(CARBOXYMETHYL)AMINO]FATTY ACID OXYGENASE_DECARBOXYLASE"/>
    <property type="match status" value="1"/>
</dbReference>
<dbReference type="AlphaFoldDB" id="A0A1L3ZSV7"/>
<dbReference type="InterPro" id="IPR051178">
    <property type="entry name" value="TfdA_dioxygenase"/>
</dbReference>
<dbReference type="PANTHER" id="PTHR43779">
    <property type="entry name" value="DIOXYGENASE RV0097-RELATED"/>
    <property type="match status" value="1"/>
</dbReference>
<dbReference type="STRING" id="1921510.BSL82_04605"/>
<keyword evidence="5" id="KW-0408">Iron</keyword>
<dbReference type="SUPFAM" id="SSF51197">
    <property type="entry name" value="Clavaminate synthase-like"/>
    <property type="match status" value="1"/>
</dbReference>
<comment type="similarity">
    <text evidence="1">Belongs to the TfdA dioxygenase family.</text>
</comment>
<accession>A0A1L3ZSV7</accession>
<evidence type="ECO:0000256" key="3">
    <source>
        <dbReference type="ARBA" id="ARBA00022964"/>
    </source>
</evidence>
<dbReference type="Gene3D" id="3.60.130.10">
    <property type="entry name" value="Clavaminate synthase-like"/>
    <property type="match status" value="1"/>
</dbReference>
<keyword evidence="4" id="KW-0560">Oxidoreductase</keyword>
<keyword evidence="3" id="KW-0223">Dioxygenase</keyword>
<evidence type="ECO:0000256" key="2">
    <source>
        <dbReference type="ARBA" id="ARBA00022723"/>
    </source>
</evidence>
<dbReference type="Proteomes" id="UP000182063">
    <property type="component" value="Chromosome"/>
</dbReference>
<evidence type="ECO:0000256" key="1">
    <source>
        <dbReference type="ARBA" id="ARBA00005896"/>
    </source>
</evidence>
<dbReference type="Pfam" id="PF02668">
    <property type="entry name" value="TauD"/>
    <property type="match status" value="1"/>
</dbReference>
<keyword evidence="8" id="KW-1185">Reference proteome</keyword>
<sequence>MELGNMAASLKVETSVRVTDLKPFGVEVDADLRTPEHDDEVKKLFDHYGFLLFRNQDLTQEQQRRVLARLGPVLDDFRTIGYVSNTRKDGILGDSEVSFHLDWLYTPEPGLGISLHAIEVPYEETWTRFADAAAALKRLSPATRERISKLRGLNLFSASEEGLTGRQRLADYPDYAPRQAHPLIFNDPITGREVLFATEQNTALVLDENDAGIGDDESEALLAEFRAVLYDPNNIYEHRWRNGDFLVWSNHAYHHARGGLVPGKTRTLQRVCITNATSEMYDAPIPNDRLPEHMRK</sequence>
<name>A0A1L3ZSV7_9SPHN</name>
<evidence type="ECO:0000259" key="6">
    <source>
        <dbReference type="Pfam" id="PF02668"/>
    </source>
</evidence>
<dbReference type="EMBL" id="CP018221">
    <property type="protein sequence ID" value="API58680.1"/>
    <property type="molecule type" value="Genomic_DNA"/>
</dbReference>
<dbReference type="KEGG" id="sphj:BSL82_04605"/>
<proteinExistence type="inferred from homology"/>
<dbReference type="InterPro" id="IPR003819">
    <property type="entry name" value="TauD/TfdA-like"/>
</dbReference>
<evidence type="ECO:0000256" key="5">
    <source>
        <dbReference type="ARBA" id="ARBA00023004"/>
    </source>
</evidence>
<evidence type="ECO:0000313" key="8">
    <source>
        <dbReference type="Proteomes" id="UP000182063"/>
    </source>
</evidence>
<keyword evidence="2" id="KW-0479">Metal-binding</keyword>